<name>A0AAE0YRV0_9GAST</name>
<dbReference type="EMBL" id="JAWDGP010005567">
    <property type="protein sequence ID" value="KAK3756053.1"/>
    <property type="molecule type" value="Genomic_DNA"/>
</dbReference>
<dbReference type="AlphaFoldDB" id="A0AAE0YRV0"/>
<organism evidence="1 2">
    <name type="scientific">Elysia crispata</name>
    <name type="common">lettuce slug</name>
    <dbReference type="NCBI Taxonomy" id="231223"/>
    <lineage>
        <taxon>Eukaryota</taxon>
        <taxon>Metazoa</taxon>
        <taxon>Spiralia</taxon>
        <taxon>Lophotrochozoa</taxon>
        <taxon>Mollusca</taxon>
        <taxon>Gastropoda</taxon>
        <taxon>Heterobranchia</taxon>
        <taxon>Euthyneura</taxon>
        <taxon>Panpulmonata</taxon>
        <taxon>Sacoglossa</taxon>
        <taxon>Placobranchoidea</taxon>
        <taxon>Plakobranchidae</taxon>
        <taxon>Elysia</taxon>
    </lineage>
</organism>
<gene>
    <name evidence="1" type="ORF">RRG08_032976</name>
</gene>
<evidence type="ECO:0000313" key="1">
    <source>
        <dbReference type="EMBL" id="KAK3756053.1"/>
    </source>
</evidence>
<evidence type="ECO:0000313" key="2">
    <source>
        <dbReference type="Proteomes" id="UP001283361"/>
    </source>
</evidence>
<comment type="caution">
    <text evidence="1">The sequence shown here is derived from an EMBL/GenBank/DDBJ whole genome shotgun (WGS) entry which is preliminary data.</text>
</comment>
<accession>A0AAE0YRV0</accession>
<sequence length="70" mass="7722">MISENLPSLAPLLGLPVAPGGSNLANDRHEILHGRSTQASLVFYDTLEIEIMDLTVKKKMMKKCTVHFEA</sequence>
<keyword evidence="2" id="KW-1185">Reference proteome</keyword>
<dbReference type="Proteomes" id="UP001283361">
    <property type="component" value="Unassembled WGS sequence"/>
</dbReference>
<protein>
    <submittedName>
        <fullName evidence="1">Uncharacterized protein</fullName>
    </submittedName>
</protein>
<proteinExistence type="predicted"/>
<reference evidence="1" key="1">
    <citation type="journal article" date="2023" name="G3 (Bethesda)">
        <title>A reference genome for the long-term kleptoplast-retaining sea slug Elysia crispata morphotype clarki.</title>
        <authorList>
            <person name="Eastman K.E."/>
            <person name="Pendleton A.L."/>
            <person name="Shaikh M.A."/>
            <person name="Suttiyut T."/>
            <person name="Ogas R."/>
            <person name="Tomko P."/>
            <person name="Gavelis G."/>
            <person name="Widhalm J.R."/>
            <person name="Wisecaver J.H."/>
        </authorList>
    </citation>
    <scope>NUCLEOTIDE SEQUENCE</scope>
    <source>
        <strain evidence="1">ECLA1</strain>
    </source>
</reference>